<dbReference type="RefSeq" id="WP_309201835.1">
    <property type="nucleotide sequence ID" value="NZ_CP133548.1"/>
</dbReference>
<evidence type="ECO:0000313" key="3">
    <source>
        <dbReference type="EMBL" id="WMS86690.1"/>
    </source>
</evidence>
<evidence type="ECO:0000313" key="4">
    <source>
        <dbReference type="Proteomes" id="UP001239782"/>
    </source>
</evidence>
<reference evidence="3 4" key="1">
    <citation type="submission" date="2023-08" db="EMBL/GenBank/DDBJ databases">
        <title>Pleionea litopenaei sp. nov., isolated from stomach of juvenile Litopenaeus vannamei.</title>
        <authorList>
            <person name="Rho A.M."/>
            <person name="Hwang C.Y."/>
        </authorList>
    </citation>
    <scope>NUCLEOTIDE SEQUENCE [LARGE SCALE GENOMIC DNA]</scope>
    <source>
        <strain evidence="3 4">HL-JVS1</strain>
    </source>
</reference>
<evidence type="ECO:0000256" key="1">
    <source>
        <dbReference type="ARBA" id="ARBA00023172"/>
    </source>
</evidence>
<name>A0AA51RSG1_9GAMM</name>
<keyword evidence="1" id="KW-0233">DNA recombination</keyword>
<dbReference type="GO" id="GO:0006310">
    <property type="term" value="P:DNA recombination"/>
    <property type="evidence" value="ECO:0007669"/>
    <property type="project" value="UniProtKB-KW"/>
</dbReference>
<protein>
    <submittedName>
        <fullName evidence="3">VPA1269 family protein</fullName>
    </submittedName>
</protein>
<accession>A0AA51RSG1</accession>
<sequence>MLRESHSSDVPETCETLEDVKKICKFHGIRDSVDYRERYKSIPGLPAHPDRVYKDEWNGFCDLLDIPQPYLYEELKELVRTLKLISQREYKSYLSKSNDPRMPKDPQCVYGNEWENWYRFLGKEEPYKVKFISKPYEEWGFKIEEFMKVARGGGSKITHLCRFVRHFIECSDLSKSPQAFLTKEKVNIKPFRKWFATLDSEAMKGKILIAINEFLDFVIENDLTMEDEETGEVLRVMEARNPLALLTVENNVYAPTNAQTTKPCLQHHFVKKAQDWIVPKNLKCFSDLKHLQMFDSDWVKVPKSRIDRLDPDCVFKKIGNQYFLWSPVDWIHTYALTCVPLRGRQIAYNDSGEADELIAETNEQGDIVWIKNNSLMSGMTKNQSFIKKMPDGQLGMFITTNKTSNHGNGYSIPWIPSELAYWLVKLRKWQQKYNPISKPTSWTLCKKTNLNENQLKAKGINCFLFREFNGVEPKNVSAALTTRLAAALYYIQPSNLELSTLTGRENVLSHYKSKYTPHSMRVSLITAYIMELGMPVEVVMKIVGHSSIVMSIYYCKVTESDIRHRLEESEKIALKSKAESVQRLVEENNLEEVKNQLVSNNSDMLMALTNSMPAGNFMFRDYGICPYAASRCDDGGEILGASQVRAPVPAGYLGMQNCLRCRHFISGPAFLGGLLSLTNEILLQSNIQSSQCAELQSEIEAISERISEIERKQYIADVKMEFFDNSDLSQLEFELRNLESEYESSAKKMDMYLCDLQASYKLIQMCQSLVDDVSSTEGNKLSLVKMRDADIEIDLKEVSYFQQLQEVCENASIFKSASAVNAVIPRSQLLDRMSQFNQLAPQMFLLSPKQQLDVGNQLVKLMLSRLKSWERVNEVVGCKVRISELVGSEKIEPSEIELITNQKTLISGRE</sequence>
<dbReference type="Gene3D" id="1.10.443.10">
    <property type="entry name" value="Intergrase catalytic core"/>
    <property type="match status" value="1"/>
</dbReference>
<keyword evidence="4" id="KW-1185">Reference proteome</keyword>
<dbReference type="InterPro" id="IPR028229">
    <property type="entry name" value="Integrase_rpt"/>
</dbReference>
<dbReference type="EMBL" id="CP133548">
    <property type="protein sequence ID" value="WMS86690.1"/>
    <property type="molecule type" value="Genomic_DNA"/>
</dbReference>
<organism evidence="3 4">
    <name type="scientific">Pleionea litopenaei</name>
    <dbReference type="NCBI Taxonomy" id="3070815"/>
    <lineage>
        <taxon>Bacteria</taxon>
        <taxon>Pseudomonadati</taxon>
        <taxon>Pseudomonadota</taxon>
        <taxon>Gammaproteobacteria</taxon>
        <taxon>Oceanospirillales</taxon>
        <taxon>Pleioneaceae</taxon>
        <taxon>Pleionea</taxon>
    </lineage>
</organism>
<dbReference type="SUPFAM" id="SSF56349">
    <property type="entry name" value="DNA breaking-rejoining enzymes"/>
    <property type="match status" value="1"/>
</dbReference>
<dbReference type="Proteomes" id="UP001239782">
    <property type="component" value="Chromosome"/>
</dbReference>
<dbReference type="GO" id="GO:0003677">
    <property type="term" value="F:DNA binding"/>
    <property type="evidence" value="ECO:0007669"/>
    <property type="project" value="InterPro"/>
</dbReference>
<dbReference type="AlphaFoldDB" id="A0AA51RSG1"/>
<feature type="coiled-coil region" evidence="2">
    <location>
        <begin position="692"/>
        <end position="748"/>
    </location>
</feature>
<evidence type="ECO:0000256" key="2">
    <source>
        <dbReference type="SAM" id="Coils"/>
    </source>
</evidence>
<gene>
    <name evidence="3" type="ORF">Q9312_15830</name>
</gene>
<dbReference type="KEGG" id="plei:Q9312_15830"/>
<keyword evidence="2" id="KW-0175">Coiled coil</keyword>
<dbReference type="Pfam" id="PF13009">
    <property type="entry name" value="Integrase_2"/>
    <property type="match status" value="1"/>
</dbReference>
<proteinExistence type="predicted"/>
<dbReference type="InterPro" id="IPR024965">
    <property type="entry name" value="Putative_integrase"/>
</dbReference>
<dbReference type="InterPro" id="IPR011010">
    <property type="entry name" value="DNA_brk_join_enz"/>
</dbReference>
<dbReference type="Pfam" id="PF14882">
    <property type="entry name" value="INT_rpt"/>
    <property type="match status" value="2"/>
</dbReference>
<dbReference type="InterPro" id="IPR013762">
    <property type="entry name" value="Integrase-like_cat_sf"/>
</dbReference>
<dbReference type="GO" id="GO:0015074">
    <property type="term" value="P:DNA integration"/>
    <property type="evidence" value="ECO:0007669"/>
    <property type="project" value="InterPro"/>
</dbReference>